<dbReference type="Proteomes" id="UP000006906">
    <property type="component" value="Chromosome 16"/>
</dbReference>
<feature type="compositionally biased region" description="Low complexity" evidence="6">
    <location>
        <begin position="689"/>
        <end position="709"/>
    </location>
</feature>
<dbReference type="KEGG" id="cre:CHLRE_16g668750v5"/>
<feature type="compositionally biased region" description="Low complexity" evidence="6">
    <location>
        <begin position="781"/>
        <end position="807"/>
    </location>
</feature>
<feature type="region of interest" description="Disordered" evidence="6">
    <location>
        <begin position="1742"/>
        <end position="1762"/>
    </location>
</feature>
<evidence type="ECO:0000256" key="6">
    <source>
        <dbReference type="SAM" id="MobiDB-lite"/>
    </source>
</evidence>
<dbReference type="RefSeq" id="XP_042915831.1">
    <property type="nucleotide sequence ID" value="XM_043071115.1"/>
</dbReference>
<feature type="compositionally biased region" description="Acidic residues" evidence="6">
    <location>
        <begin position="1644"/>
        <end position="1656"/>
    </location>
</feature>
<dbReference type="SUPFAM" id="SSF52058">
    <property type="entry name" value="L domain-like"/>
    <property type="match status" value="1"/>
</dbReference>
<feature type="coiled-coil region" evidence="5">
    <location>
        <begin position="2286"/>
        <end position="2417"/>
    </location>
</feature>
<feature type="compositionally biased region" description="Low complexity" evidence="6">
    <location>
        <begin position="727"/>
        <end position="753"/>
    </location>
</feature>
<feature type="region of interest" description="Disordered" evidence="6">
    <location>
        <begin position="639"/>
        <end position="807"/>
    </location>
</feature>
<dbReference type="EMBL" id="CM008977">
    <property type="protein sequence ID" value="PNW71894.1"/>
    <property type="molecule type" value="Genomic_DNA"/>
</dbReference>
<dbReference type="OrthoDB" id="548339at2759"/>
<evidence type="ECO:0000256" key="2">
    <source>
        <dbReference type="ARBA" id="ARBA00022614"/>
    </source>
</evidence>
<dbReference type="GO" id="GO:0005930">
    <property type="term" value="C:axoneme"/>
    <property type="evidence" value="ECO:0007669"/>
    <property type="project" value="UniProtKB-SubCell"/>
</dbReference>
<protein>
    <submittedName>
        <fullName evidence="7">Uncharacterized protein</fullName>
    </submittedName>
</protein>
<feature type="compositionally biased region" description="Low complexity" evidence="6">
    <location>
        <begin position="1146"/>
        <end position="1157"/>
    </location>
</feature>
<feature type="region of interest" description="Disordered" evidence="6">
    <location>
        <begin position="1030"/>
        <end position="1227"/>
    </location>
</feature>
<dbReference type="ExpressionAtlas" id="A0A2K3CUD8">
    <property type="expression patterns" value="baseline and differential"/>
</dbReference>
<feature type="region of interest" description="Disordered" evidence="6">
    <location>
        <begin position="141"/>
        <end position="172"/>
    </location>
</feature>
<sequence>MVPGDYRPGSYAAAYLQQQAESAARRPSSTERQRARREEAAWDGGHGPERQDSSDAAAEATEPVANQGSYAAIAAAAAAAANAAAAPATGSPGRPASARGHGTRSPSPSPPRASWDPSVSRPATTVLAQATQMRMARLRRLAQRQAQIQQPPPARGGSLTSSGPLQAGLRASSARASASSRLGRAPVLLSAVLQQQPQLYDRQRLSAVERFIDVLDELPSRYRDAQVLYLSKNSLTSVSGLEQFGSLRVLGLADNLLSEPGQVEALAAACPGLEALSLEGNPLSMVPHYRSRVILALPGLKALDGRPVTEEERAAAPGELAAEEATVAVLMRNACEVHKMASVVQRAQLHMELLHTMYSRGAVMARVEALGDAAAAAAEGRGGARSLTRLVELWDYEGGMGAEERRKIRGALLREVGRMYRQSRAAQGAGRSPSWEDAFAQVMMAQQQTTAALLDLLTQCQAALDELLRSMAATAGPHTSSWSAAAAAVGGSGVQGAGGVGGEGAGRARLLREAEEDAERQLALRMEREGAMADMRRAAAARPALKSALKRTAHQRQSADGAAAEAAAARRSGSGAGGSQHGGDEEEDAAMMGNLSDDEGLLVRRRRKSPSPQRWQSARSSPPPPEAVERLLRARRGVVASPVRAGSTPAAGLRPATGRTAESRDAGTASAAKAPQSARATLRQQLPWSAGPGLASATTAGGTGSSRSGSTDRTRPWLQRRSRSVDAATLRRGGSSARGAAAGGPKATATPVAVGEGADDRRRASSVSPTKRLQSPPLNHPAAWRPPGAAPPGWSSPAGAASPSPDYKVAAQAVERAVRAQWNEEQVDAGVRPHAALTAAAAGGLADGASPMRQSGQWADLPERGVSASPEVLGRRQGHSQQWHGAAHSLPAHHARRSLQGALSGSSAPSGATVGSSAPPSAQARRNPAPADARAAQLRASSPAAPLAAGGARTRNAAGNALGGAASWSQIDDLRRQVEESVAETARLRHIADLAAQPIPARSPLPSTGLDARPNAQLRASWQLQAEVAPLAPSSRPHPATDAGPPYAQLAPPPWAMAPPQAQAWGVSSTPPPGGLGGAPTFSPQPQPQAPPPSLQPHRNSSARAPDDASLTGAAAPQGEPFPSLPRIFAPPTAAPSGASWPHAQPQPTFQQQQQQPLADTEASFTVAPRTGEQAPTQPAVHLRLQPPPGAATAAANQAQSAYTGQQRSAPAAPEYAQPSAPPLPAQLQTEYAAAAIAAAAAAAGTPGGSWTPQQHQPPLQDPQEPTSLGGMSVMRASLDVLTPGSVQTSANFPSVSSTPSFSRRLGEAASGAGGGGSILDAYGAPVGQAQQQPQPPRGYAPQEAPAETPTQPQMTGTWGVVDTAGPMQRDSVDFPRPPTATSILATPAFTLFAPPAGGAAGMGPASRAGGGVSFINAGGATAAAATPGGTIVSFNDAAGGTARVEVAEMITEDSAGYKDQHIHLHIHPTGSQAPDTGGTDASTPQLFMQTGPDRRRAGGVATGAPPTQPTLFGADTSSAAGTLAVIAPPGSPLHASLASGKVVYEKIERIKPAGGGQGAAGASAGRVAKSGGETRRSKRRVPGGVGADGRAAVPGFGYTYEDDEEDLSGTEAEEQGKVSLRRRARGPLAHSAEEGGDAPHDEEGQDQEDREGYDDDIARDGDWRQRRSTSSTSGRSGQVPEGRRAGLRSPHPSRRAAGSSRSPAASMRQRDQDAREQAQYAELQRQLSEQAVLSSQLEQQLAQMQTQGLTAGAAGGVPAPAEVLEPGAATFVYGTQQHASPQASMASAQRGPLAAVVAADAPAGMTGAGAGERALLPSGSQRERTQLPSVRRPATSDMLPTFQLAPTRDTAAAASPEPRGQQQQQHSTTSFQASPSRLGATASTAAASATGTTGAQLLPGASSTPTKHAPSSPPPPGTTRQQSGQQLHSEQQPSRPLQGAEDLPPALRGISDQIQAQAARNRSLQEQIRSLHAQLEVEPAADAALLQAPAEAAAAGVALRSQLPTATAAAAGLSGPTTDPLPAGSLRALEQQLVSLTLEKEAVERSLLGEQGEVRLLQQELGLMGQVADALEESQAQLQETRLAVAHLQQEVVERDQQLDAGRAREAELLEQLADAREELVTETRRLEGEAASATVRHQQQMEEARVDAAERLASHEAASVAALAAAQAERAAAEAALLEQHTAQMQELADAHAAELATLRSAYAAEVAAVSAEHAEAVQRDAEAAAAAQAQLEERRVAEAAAAAEAAAVAAVALEEAVRVGRERLEATEAAHKGQAEEAAELHKQQLQDAVVRGRAEVEVARQEGEEREAATRAAAQAAAEAAAAEHAAEVAALHDRIRYTAEDAAAARRQGEERAAALQAQLEEALVALGNERMAHSELRVQHQAVEEVAADTRRQLEQLLDRLEVERRREGAAELLARRTLLRRALWHWYGNGQLCAEEARGLHRAAEHFRRRACRAALRRWHVVALRTRLLKRMLRERRTKVQRLVLASLKRLVLERRSEARSDTIAAAHHGMWLLGRCLSAWRRLWRAHARAIAHHDEDRAAAATTHHRHHVLRTAIAVWHRQVHEHCLPKTQKKRRAAAAHRRRLLRRGLQGFRQLLERCAAKRNSMARSVRRHRFSLLGRALGYWLDFMETVRRKRSAVAAAELQFGHSLVRAWHRAAGRSAAIRRGVEGMQASSGTRRLRTCLARWRAFLICRRQSALAKRLAEEHRRGAVLWRCLSAWLVLAQQAAARQLQVKGMREYQRMMQAAIRWQRMVEQSRRQAAVVERAVRLFRHRVLAATQRAVLRGWRDLVEERRALMRSAAIAFVQAFLVIRTRRLVTEWQGLARRGAIARGRAAAEELRSRLEASESSLRAAFARLEAAGADCDALQQQLREAQSDVLHLKQQLQDTERQLAEACAALEEARTGMEERDVHLAARAEQLATLQEERDLLQQKTQTLRQQIAAGEVSITSLHEQASSLQRSLAAAQAQSRELGLQMKQQAAQYEEQLLAARDATALVRREANSLAAAAARAEQAAAEGEAQLRTVRTGHESLVASLRQELRTREAHILQLSQRLSSMPCCSGGAPAAATSAAARPATAPRPPSPLPSASPLVDRSLISGLAARTAAGARALRPTGGLLSGRNVAGALASAALHDDPSSSVDTTTLSTTTVTTTQAQQHEEVAAQWRERERLLAAAIAARERGPLFEPSTAAAIAATATAVAAAVRPPSPEVVLRSYEARGPDTMPAAGSEATGLLRTSLVSQPLLQPTAQRASPAAPAADVWIRSPDPPASSSPQPYLHLHPQPVAGRSGSHHVTFAGATSYLANAAGGGEHDGDGDDSSSDSSAALQSAALEEAVAAAAERLRRSAAEAQHAERSRQVGEADFLRRRAGILQQRQEELQHLSGGHTPGAAAQGRPANGSVAAGGHVGLAGAAGSTSAPVDRVVILAGGTAPGPAEASAATTHRASRNVANPRVSSSAAQVGARPSTAAAEMDRSLDFAAQQLQVLGAQQQAYQRQLLLQPPPPLPPSQPEARAQQPQPQPRQQPQAPVSSSSAANVDVMGEGPPSELPALTAGIVSTLTNLRDAIRFGQPVSHDSSRAPGGVAASSAGQQEPLQSAAVAAASTGSLSSQGSDALAPAAEATLRELLTMAPDRGQPGAAGGSASSRRPPSAPSSQTHHFSWWPAAAGAGGGTSPGMSGESGDSRGAGDGAAVPSLHSVPASYRAASPAGSTSGRVATGSDGVGAASAFAGAASATHGARASGAWLRRSADGADALSSSMGSMSAGTAPAALGRSAGSASGAATALQQLRQLASGHARPQLPPLPQQQQDQHPLPRYLQDQGLSTQLLVEGGVDASVEAERLPDAGAAFPEQGHELYMLAGAHVAAAVVRRRLLGDTVEAEVSMALMAAGTGMAAQGGVGKIGYVSDDDEEDEALCLVDESTPSSTARSMTHDV</sequence>
<feature type="compositionally biased region" description="Low complexity" evidence="6">
    <location>
        <begin position="555"/>
        <end position="573"/>
    </location>
</feature>
<feature type="compositionally biased region" description="Low complexity" evidence="6">
    <location>
        <begin position="922"/>
        <end position="952"/>
    </location>
</feature>
<feature type="compositionally biased region" description="Pro residues" evidence="6">
    <location>
        <begin position="1083"/>
        <end position="1095"/>
    </location>
</feature>
<feature type="compositionally biased region" description="Acidic residues" evidence="6">
    <location>
        <begin position="1601"/>
        <end position="1614"/>
    </location>
</feature>
<feature type="region of interest" description="Disordered" evidence="6">
    <location>
        <begin position="3762"/>
        <end position="3783"/>
    </location>
</feature>
<feature type="compositionally biased region" description="Low complexity" evidence="6">
    <location>
        <begin position="3642"/>
        <end position="3675"/>
    </location>
</feature>
<feature type="region of interest" description="Disordered" evidence="6">
    <location>
        <begin position="3440"/>
        <end position="3477"/>
    </location>
</feature>
<feature type="coiled-coil region" evidence="5">
    <location>
        <begin position="2072"/>
        <end position="2131"/>
    </location>
</feature>
<feature type="coiled-coil region" evidence="5">
    <location>
        <begin position="2845"/>
        <end position="2977"/>
    </location>
</feature>
<feature type="coiled-coil region" evidence="5">
    <location>
        <begin position="1948"/>
        <end position="1975"/>
    </location>
</feature>
<name>A0A2K3CUD8_CHLRE</name>
<organism evidence="7 8">
    <name type="scientific">Chlamydomonas reinhardtii</name>
    <name type="common">Chlamydomonas smithii</name>
    <dbReference type="NCBI Taxonomy" id="3055"/>
    <lineage>
        <taxon>Eukaryota</taxon>
        <taxon>Viridiplantae</taxon>
        <taxon>Chlorophyta</taxon>
        <taxon>core chlorophytes</taxon>
        <taxon>Chlorophyceae</taxon>
        <taxon>CS clade</taxon>
        <taxon>Chlamydomonadales</taxon>
        <taxon>Chlamydomonadaceae</taxon>
        <taxon>Chlamydomonas</taxon>
    </lineage>
</organism>
<feature type="compositionally biased region" description="Polar residues" evidence="6">
    <location>
        <begin position="765"/>
        <end position="777"/>
    </location>
</feature>
<feature type="region of interest" description="Disordered" evidence="6">
    <location>
        <begin position="3316"/>
        <end position="3338"/>
    </location>
</feature>
<evidence type="ECO:0000256" key="1">
    <source>
        <dbReference type="ARBA" id="ARBA00004430"/>
    </source>
</evidence>
<feature type="compositionally biased region" description="Low complexity" evidence="6">
    <location>
        <begin position="898"/>
        <end position="912"/>
    </location>
</feature>
<dbReference type="InterPro" id="IPR032675">
    <property type="entry name" value="LRR_dom_sf"/>
</dbReference>
<feature type="region of interest" description="Disordered" evidence="6">
    <location>
        <begin position="3256"/>
        <end position="3301"/>
    </location>
</feature>
<feature type="compositionally biased region" description="Polar residues" evidence="6">
    <location>
        <begin position="610"/>
        <end position="620"/>
    </location>
</feature>
<feature type="compositionally biased region" description="Basic and acidic residues" evidence="6">
    <location>
        <begin position="1657"/>
        <end position="1666"/>
    </location>
</feature>
<accession>A0A2K3CUD8</accession>
<comment type="subcellular location">
    <subcellularLocation>
        <location evidence="1">Cytoplasm</location>
        <location evidence="1">Cytoskeleton</location>
        <location evidence="1">Cilium axoneme</location>
    </subcellularLocation>
</comment>
<gene>
    <name evidence="7" type="ORF">CHLRE_16g668750v5</name>
</gene>
<feature type="region of interest" description="Disordered" evidence="6">
    <location>
        <begin position="1328"/>
        <end position="1372"/>
    </location>
</feature>
<evidence type="ECO:0000256" key="3">
    <source>
        <dbReference type="ARBA" id="ARBA00022737"/>
    </source>
</evidence>
<proteinExistence type="predicted"/>
<feature type="region of interest" description="Disordered" evidence="6">
    <location>
        <begin position="17"/>
        <end position="63"/>
    </location>
</feature>
<feature type="region of interest" description="Disordered" evidence="6">
    <location>
        <begin position="3580"/>
        <end position="3610"/>
    </location>
</feature>
<feature type="compositionally biased region" description="Low complexity" evidence="6">
    <location>
        <begin position="1696"/>
        <end position="1707"/>
    </location>
</feature>
<feature type="compositionally biased region" description="Low complexity" evidence="6">
    <location>
        <begin position="1880"/>
        <end position="1896"/>
    </location>
</feature>
<feature type="compositionally biased region" description="Basic and acidic residues" evidence="6">
    <location>
        <begin position="28"/>
        <end position="53"/>
    </location>
</feature>
<dbReference type="GeneID" id="5724775"/>
<keyword evidence="5" id="KW-0175">Coiled coil</keyword>
<feature type="compositionally biased region" description="Low complexity" evidence="6">
    <location>
        <begin position="1669"/>
        <end position="1679"/>
    </location>
</feature>
<feature type="compositionally biased region" description="Low complexity" evidence="6">
    <location>
        <begin position="3256"/>
        <end position="3268"/>
    </location>
</feature>
<dbReference type="Gene3D" id="3.80.10.10">
    <property type="entry name" value="Ribonuclease Inhibitor"/>
    <property type="match status" value="1"/>
</dbReference>
<keyword evidence="2" id="KW-0433">Leucine-rich repeat</keyword>
<feature type="region of interest" description="Disordered" evidence="6">
    <location>
        <begin position="3640"/>
        <end position="3703"/>
    </location>
</feature>
<dbReference type="PANTHER" id="PTHR45973:SF9">
    <property type="entry name" value="LEUCINE-RICH REPEAT-CONTAINING PROTEIN 46"/>
    <property type="match status" value="1"/>
</dbReference>
<feature type="compositionally biased region" description="Basic and acidic residues" evidence="6">
    <location>
        <begin position="1632"/>
        <end position="1643"/>
    </location>
</feature>
<feature type="compositionally biased region" description="Low complexity" evidence="6">
    <location>
        <begin position="666"/>
        <end position="680"/>
    </location>
</feature>
<evidence type="ECO:0000256" key="4">
    <source>
        <dbReference type="ARBA" id="ARBA00023273"/>
    </source>
</evidence>
<feature type="region of interest" description="Disordered" evidence="6">
    <location>
        <begin position="1239"/>
        <end position="1271"/>
    </location>
</feature>
<feature type="region of interest" description="Disordered" evidence="6">
    <location>
        <begin position="86"/>
        <end position="121"/>
    </location>
</feature>
<dbReference type="OMA" id="NACEVHK"/>
<feature type="region of interest" description="Disordered" evidence="6">
    <location>
        <begin position="1553"/>
        <end position="1720"/>
    </location>
</feature>
<feature type="compositionally biased region" description="Low complexity" evidence="6">
    <location>
        <begin position="1919"/>
        <end position="1933"/>
    </location>
</feature>
<feature type="compositionally biased region" description="Polar residues" evidence="6">
    <location>
        <begin position="1285"/>
        <end position="1302"/>
    </location>
</feature>
<keyword evidence="4" id="KW-0966">Cell projection</keyword>
<dbReference type="InParanoid" id="A0A2K3CUD8"/>
<evidence type="ECO:0000313" key="7">
    <source>
        <dbReference type="EMBL" id="PNW71894.1"/>
    </source>
</evidence>
<feature type="region of interest" description="Disordered" evidence="6">
    <location>
        <begin position="3508"/>
        <end position="3557"/>
    </location>
</feature>
<keyword evidence="3" id="KW-0677">Repeat</keyword>
<feature type="compositionally biased region" description="Low complexity" evidence="6">
    <location>
        <begin position="3519"/>
        <end position="3544"/>
    </location>
</feature>
<feature type="region of interest" description="Disordered" evidence="6">
    <location>
        <begin position="605"/>
        <end position="626"/>
    </location>
</feature>
<feature type="region of interest" description="Disordered" evidence="6">
    <location>
        <begin position="534"/>
        <end position="587"/>
    </location>
</feature>
<feature type="compositionally biased region" description="Pro residues" evidence="6">
    <location>
        <begin position="3509"/>
        <end position="3518"/>
    </location>
</feature>
<dbReference type="STRING" id="3055.A0A2K3CUD8"/>
<feature type="region of interest" description="Disordered" evidence="6">
    <location>
        <begin position="870"/>
        <end position="952"/>
    </location>
</feature>
<feature type="compositionally biased region" description="Pro residues" evidence="6">
    <location>
        <begin position="3087"/>
        <end position="3096"/>
    </location>
</feature>
<dbReference type="Gramene" id="PNW71894">
    <property type="protein sequence ID" value="PNW71894"/>
    <property type="gene ID" value="CHLRE_16g668750v5"/>
</dbReference>
<evidence type="ECO:0000313" key="8">
    <source>
        <dbReference type="Proteomes" id="UP000006906"/>
    </source>
</evidence>
<feature type="compositionally biased region" description="Low complexity" evidence="6">
    <location>
        <begin position="1253"/>
        <end position="1266"/>
    </location>
</feature>
<feature type="compositionally biased region" description="Low complexity" evidence="6">
    <location>
        <begin position="1561"/>
        <end position="1572"/>
    </location>
</feature>
<feature type="compositionally biased region" description="Low complexity" evidence="6">
    <location>
        <begin position="1191"/>
        <end position="1202"/>
    </location>
</feature>
<evidence type="ECO:0000256" key="5">
    <source>
        <dbReference type="SAM" id="Coils"/>
    </source>
</evidence>
<reference evidence="7 8" key="1">
    <citation type="journal article" date="2007" name="Science">
        <title>The Chlamydomonas genome reveals the evolution of key animal and plant functions.</title>
        <authorList>
            <person name="Merchant S.S."/>
            <person name="Prochnik S.E."/>
            <person name="Vallon O."/>
            <person name="Harris E.H."/>
            <person name="Karpowicz S.J."/>
            <person name="Witman G.B."/>
            <person name="Terry A."/>
            <person name="Salamov A."/>
            <person name="Fritz-Laylin L.K."/>
            <person name="Marechal-Drouard L."/>
            <person name="Marshall W.F."/>
            <person name="Qu L.H."/>
            <person name="Nelson D.R."/>
            <person name="Sanderfoot A.A."/>
            <person name="Spalding M.H."/>
            <person name="Kapitonov V.V."/>
            <person name="Ren Q."/>
            <person name="Ferris P."/>
            <person name="Lindquist E."/>
            <person name="Shapiro H."/>
            <person name="Lucas S.M."/>
            <person name="Grimwood J."/>
            <person name="Schmutz J."/>
            <person name="Cardol P."/>
            <person name="Cerutti H."/>
            <person name="Chanfreau G."/>
            <person name="Chen C.L."/>
            <person name="Cognat V."/>
            <person name="Croft M.T."/>
            <person name="Dent R."/>
            <person name="Dutcher S."/>
            <person name="Fernandez E."/>
            <person name="Fukuzawa H."/>
            <person name="Gonzalez-Ballester D."/>
            <person name="Gonzalez-Halphen D."/>
            <person name="Hallmann A."/>
            <person name="Hanikenne M."/>
            <person name="Hippler M."/>
            <person name="Inwood W."/>
            <person name="Jabbari K."/>
            <person name="Kalanon M."/>
            <person name="Kuras R."/>
            <person name="Lefebvre P.A."/>
            <person name="Lemaire S.D."/>
            <person name="Lobanov A.V."/>
            <person name="Lohr M."/>
            <person name="Manuell A."/>
            <person name="Meier I."/>
            <person name="Mets L."/>
            <person name="Mittag M."/>
            <person name="Mittelmeier T."/>
            <person name="Moroney J.V."/>
            <person name="Moseley J."/>
            <person name="Napoli C."/>
            <person name="Nedelcu A.M."/>
            <person name="Niyogi K."/>
            <person name="Novoselov S.V."/>
            <person name="Paulsen I.T."/>
            <person name="Pazour G."/>
            <person name="Purton S."/>
            <person name="Ral J.P."/>
            <person name="Riano-Pachon D.M."/>
            <person name="Riekhof W."/>
            <person name="Rymarquis L."/>
            <person name="Schroda M."/>
            <person name="Stern D."/>
            <person name="Umen J."/>
            <person name="Willows R."/>
            <person name="Wilson N."/>
            <person name="Zimmer S.L."/>
            <person name="Allmer J."/>
            <person name="Balk J."/>
            <person name="Bisova K."/>
            <person name="Chen C.J."/>
            <person name="Elias M."/>
            <person name="Gendler K."/>
            <person name="Hauser C."/>
            <person name="Lamb M.R."/>
            <person name="Ledford H."/>
            <person name="Long J.C."/>
            <person name="Minagawa J."/>
            <person name="Page M.D."/>
            <person name="Pan J."/>
            <person name="Pootakham W."/>
            <person name="Roje S."/>
            <person name="Rose A."/>
            <person name="Stahlberg E."/>
            <person name="Terauchi A.M."/>
            <person name="Yang P."/>
            <person name="Ball S."/>
            <person name="Bowler C."/>
            <person name="Dieckmann C.L."/>
            <person name="Gladyshev V.N."/>
            <person name="Green P."/>
            <person name="Jorgensen R."/>
            <person name="Mayfield S."/>
            <person name="Mueller-Roeber B."/>
            <person name="Rajamani S."/>
            <person name="Sayre R.T."/>
            <person name="Brokstein P."/>
            <person name="Dubchak I."/>
            <person name="Goodstein D."/>
            <person name="Hornick L."/>
            <person name="Huang Y.W."/>
            <person name="Jhaveri J."/>
            <person name="Luo Y."/>
            <person name="Martinez D."/>
            <person name="Ngau W.C."/>
            <person name="Otillar B."/>
            <person name="Poliakov A."/>
            <person name="Porter A."/>
            <person name="Szajkowski L."/>
            <person name="Werner G."/>
            <person name="Zhou K."/>
            <person name="Grigoriev I.V."/>
            <person name="Rokhsar D.S."/>
            <person name="Grossman A.R."/>
        </authorList>
    </citation>
    <scope>NUCLEOTIDE SEQUENCE [LARGE SCALE GENOMIC DNA]</scope>
    <source>
        <strain evidence="8">CC-503</strain>
    </source>
</reference>
<keyword evidence="8" id="KW-1185">Reference proteome</keyword>
<feature type="region of interest" description="Disordered" evidence="6">
    <location>
        <begin position="3080"/>
        <end position="3099"/>
    </location>
</feature>
<feature type="compositionally biased region" description="Polar residues" evidence="6">
    <location>
        <begin position="1867"/>
        <end position="1876"/>
    </location>
</feature>
<feature type="region of interest" description="Disordered" evidence="6">
    <location>
        <begin position="1809"/>
        <end position="1946"/>
    </location>
</feature>
<dbReference type="InterPro" id="IPR050576">
    <property type="entry name" value="Cilia_flagella_integrity"/>
</dbReference>
<feature type="region of interest" description="Disordered" evidence="6">
    <location>
        <begin position="1285"/>
        <end position="1314"/>
    </location>
</feature>
<dbReference type="PANTHER" id="PTHR45973">
    <property type="entry name" value="PROTEIN PHOSPHATASE 1 REGULATORY SUBUNIT SDS22-RELATED"/>
    <property type="match status" value="1"/>
</dbReference>